<keyword evidence="3" id="KW-1185">Reference proteome</keyword>
<evidence type="ECO:0000313" key="3">
    <source>
        <dbReference type="Proteomes" id="UP001632037"/>
    </source>
</evidence>
<dbReference type="EMBL" id="JBIMZQ010000002">
    <property type="protein sequence ID" value="KAL3673239.1"/>
    <property type="molecule type" value="Genomic_DNA"/>
</dbReference>
<gene>
    <name evidence="2" type="ORF">V7S43_000961</name>
</gene>
<sequence>MHKQHRHQQRDAAARRIQRNFRGWRTRRRVVHRVREDMELLVAGIRRHLEGEWALLGPTAASMTLGWGSDERLRLPRMVDSLFGVSVSFPLIESDEEQQHEEWCNNEAVVESEHYEQEATDGLPSPDKAVVMESKLDNTFENNPPADASQVVGAQASQGTDIEAVAARGISSDISRRDACVSAVEIRGIELQAESPVTQRQADNVDRAPLEQNKDANTQLDSSLESVNEILVTHSRADILLELEWARQALRNRRKYLRSTRCVVERRLDQYAYA</sequence>
<proteinExistence type="predicted"/>
<evidence type="ECO:0000313" key="2">
    <source>
        <dbReference type="EMBL" id="KAL3673239.1"/>
    </source>
</evidence>
<comment type="caution">
    <text evidence="2">The sequence shown here is derived from an EMBL/GenBank/DDBJ whole genome shotgun (WGS) entry which is preliminary data.</text>
</comment>
<reference evidence="2 3" key="1">
    <citation type="submission" date="2024-09" db="EMBL/GenBank/DDBJ databases">
        <title>Genome sequencing and assembly of Phytophthora oleae, isolate VK10A, causative agent of rot of olive drupes.</title>
        <authorList>
            <person name="Conti Taguali S."/>
            <person name="Riolo M."/>
            <person name="La Spada F."/>
            <person name="Cacciola S.O."/>
            <person name="Dionisio G."/>
        </authorList>
    </citation>
    <scope>NUCLEOTIDE SEQUENCE [LARGE SCALE GENOMIC DNA]</scope>
    <source>
        <strain evidence="2 3">VK10A</strain>
    </source>
</reference>
<evidence type="ECO:0000256" key="1">
    <source>
        <dbReference type="SAM" id="MobiDB-lite"/>
    </source>
</evidence>
<dbReference type="PROSITE" id="PS50096">
    <property type="entry name" value="IQ"/>
    <property type="match status" value="1"/>
</dbReference>
<dbReference type="AlphaFoldDB" id="A0ABD3G5X2"/>
<feature type="region of interest" description="Disordered" evidence="1">
    <location>
        <begin position="196"/>
        <end position="221"/>
    </location>
</feature>
<protein>
    <recommendedName>
        <fullName evidence="4">DDE Tnp4 domain-containing protein</fullName>
    </recommendedName>
</protein>
<evidence type="ECO:0008006" key="4">
    <source>
        <dbReference type="Google" id="ProtNLM"/>
    </source>
</evidence>
<accession>A0ABD3G5X2</accession>
<feature type="compositionally biased region" description="Basic and acidic residues" evidence="1">
    <location>
        <begin position="203"/>
        <end position="214"/>
    </location>
</feature>
<dbReference type="Proteomes" id="UP001632037">
    <property type="component" value="Unassembled WGS sequence"/>
</dbReference>
<name>A0ABD3G5X2_9STRA</name>
<organism evidence="2 3">
    <name type="scientific">Phytophthora oleae</name>
    <dbReference type="NCBI Taxonomy" id="2107226"/>
    <lineage>
        <taxon>Eukaryota</taxon>
        <taxon>Sar</taxon>
        <taxon>Stramenopiles</taxon>
        <taxon>Oomycota</taxon>
        <taxon>Peronosporomycetes</taxon>
        <taxon>Peronosporales</taxon>
        <taxon>Peronosporaceae</taxon>
        <taxon>Phytophthora</taxon>
    </lineage>
</organism>